<name>A0A0A8YSB9_ARUDO</name>
<reference evidence="1" key="2">
    <citation type="journal article" date="2015" name="Data Brief">
        <title>Shoot transcriptome of the giant reed, Arundo donax.</title>
        <authorList>
            <person name="Barrero R.A."/>
            <person name="Guerrero F.D."/>
            <person name="Moolhuijzen P."/>
            <person name="Goolsby J.A."/>
            <person name="Tidwell J."/>
            <person name="Bellgard S.E."/>
            <person name="Bellgard M.I."/>
        </authorList>
    </citation>
    <scope>NUCLEOTIDE SEQUENCE</scope>
    <source>
        <tissue evidence="1">Shoot tissue taken approximately 20 cm above the soil surface</tissue>
    </source>
</reference>
<sequence length="93" mass="9632">MARWPLGGGAGGGARLVPSTPRGMLQRVVATSPAAACVVEKATSTLRCSTADKIQQAGRDTVGAMLSVGVFDSVLRDALRMVHLFAHALTEVL</sequence>
<protein>
    <submittedName>
        <fullName evidence="1">Uncharacterized protein</fullName>
    </submittedName>
</protein>
<evidence type="ECO:0000313" key="1">
    <source>
        <dbReference type="EMBL" id="JAD29859.1"/>
    </source>
</evidence>
<dbReference type="EMBL" id="GBRH01268036">
    <property type="protein sequence ID" value="JAD29859.1"/>
    <property type="molecule type" value="Transcribed_RNA"/>
</dbReference>
<reference evidence="1" key="1">
    <citation type="submission" date="2014-09" db="EMBL/GenBank/DDBJ databases">
        <authorList>
            <person name="Magalhaes I.L.F."/>
            <person name="Oliveira U."/>
            <person name="Santos F.R."/>
            <person name="Vidigal T.H.D.A."/>
            <person name="Brescovit A.D."/>
            <person name="Santos A.J."/>
        </authorList>
    </citation>
    <scope>NUCLEOTIDE SEQUENCE</scope>
    <source>
        <tissue evidence="1">Shoot tissue taken approximately 20 cm above the soil surface</tissue>
    </source>
</reference>
<organism evidence="1">
    <name type="scientific">Arundo donax</name>
    <name type="common">Giant reed</name>
    <name type="synonym">Donax arundinaceus</name>
    <dbReference type="NCBI Taxonomy" id="35708"/>
    <lineage>
        <taxon>Eukaryota</taxon>
        <taxon>Viridiplantae</taxon>
        <taxon>Streptophyta</taxon>
        <taxon>Embryophyta</taxon>
        <taxon>Tracheophyta</taxon>
        <taxon>Spermatophyta</taxon>
        <taxon>Magnoliopsida</taxon>
        <taxon>Liliopsida</taxon>
        <taxon>Poales</taxon>
        <taxon>Poaceae</taxon>
        <taxon>PACMAD clade</taxon>
        <taxon>Arundinoideae</taxon>
        <taxon>Arundineae</taxon>
        <taxon>Arundo</taxon>
    </lineage>
</organism>
<dbReference type="AlphaFoldDB" id="A0A0A8YSB9"/>
<proteinExistence type="predicted"/>
<accession>A0A0A8YSB9</accession>